<feature type="transmembrane region" description="Helical" evidence="1">
    <location>
        <begin position="353"/>
        <end position="372"/>
    </location>
</feature>
<sequence length="429" mass="48801">MHVEKASQIQKLKNTCPWVIYYAIATVNFAASVYSDCCGCTPFGILSNPLVIFTIITMFVFFSVYIQSPPSVIAHTRPVSNIILVRFLMLIVLCNAIVLGSIIYMCLAGKYYTMLFFSCLLMQIGIYSEYILKLVSARVSRLPVENYILSISIEMEMDERDMTFYDFHLLFYAANFLFIFFTSVIVFFCVHPVSMTYTSFFIKNLYCLVTYYCGLYTFMSACVVTFYLKINSGSQSFYRLITKLVVKNIGVIVFMAVINPVSAVCEFFVKILSISTMLESLLSDIGNRFFKNIIFYRKIGMSSIVAMSTLLEKEPHEVVAFIKEIEGNSDYPYISSFSTTHSGQTTEKLSTSIIFFVLLPLLIATAFTTQYVDGFEGYIKMLISLGWVTYATACVWYIYSESLYYAALLSNIQGSPQGKKWINAYLNTL</sequence>
<dbReference type="HOGENOM" id="CLU_639501_0_0_1"/>
<feature type="transmembrane region" description="Helical" evidence="1">
    <location>
        <begin position="46"/>
        <end position="66"/>
    </location>
</feature>
<dbReference type="EMBL" id="JH604638">
    <property type="protein sequence ID" value="EHY64835.1"/>
    <property type="molecule type" value="Genomic_DNA"/>
</dbReference>
<feature type="transmembrane region" description="Helical" evidence="1">
    <location>
        <begin position="249"/>
        <end position="273"/>
    </location>
</feature>
<dbReference type="Proteomes" id="UP000005622">
    <property type="component" value="Unassembled WGS sequence"/>
</dbReference>
<feature type="transmembrane region" description="Helical" evidence="1">
    <location>
        <begin position="378"/>
        <end position="399"/>
    </location>
</feature>
<evidence type="ECO:0000256" key="1">
    <source>
        <dbReference type="SAM" id="Phobius"/>
    </source>
</evidence>
<protein>
    <submittedName>
        <fullName evidence="2">Uncharacterized protein</fullName>
    </submittedName>
</protein>
<keyword evidence="1" id="KW-1133">Transmembrane helix</keyword>
<gene>
    <name evidence="2" type="ORF">NERG_02238</name>
</gene>
<accession>H8ZF69</accession>
<feature type="transmembrane region" description="Helical" evidence="1">
    <location>
        <begin position="169"/>
        <end position="188"/>
    </location>
</feature>
<proteinExistence type="predicted"/>
<feature type="transmembrane region" description="Helical" evidence="1">
    <location>
        <begin position="87"/>
        <end position="105"/>
    </location>
</feature>
<organism evidence="2">
    <name type="scientific">Nematocida ausubeli (strain ATCC PRA-371 / ERTm2)</name>
    <name type="common">Nematode killer fungus</name>
    <dbReference type="NCBI Taxonomy" id="1913371"/>
    <lineage>
        <taxon>Eukaryota</taxon>
        <taxon>Fungi</taxon>
        <taxon>Fungi incertae sedis</taxon>
        <taxon>Microsporidia</taxon>
        <taxon>Nematocida</taxon>
    </lineage>
</organism>
<feature type="transmembrane region" description="Helical" evidence="1">
    <location>
        <begin position="208"/>
        <end position="228"/>
    </location>
</feature>
<feature type="transmembrane region" description="Helical" evidence="1">
    <location>
        <begin position="111"/>
        <end position="132"/>
    </location>
</feature>
<feature type="transmembrane region" description="Helical" evidence="1">
    <location>
        <begin position="15"/>
        <end position="34"/>
    </location>
</feature>
<reference evidence="2" key="1">
    <citation type="submission" date="2011-03" db="EMBL/GenBank/DDBJ databases">
        <title>The Genome Sequence of Nematocida sp1 strain ERTm2.</title>
        <authorList>
            <consortium name="The Broad Institute Genome Sequencing Platform"/>
            <consortium name="The Broad Institute Genome Sequencing Center for Infectious Disease"/>
            <person name="Cuomo C."/>
            <person name="Troemel E."/>
            <person name="Young S.K."/>
            <person name="Zeng Q."/>
            <person name="Gargeya S."/>
            <person name="Fitzgerald M."/>
            <person name="Haas B."/>
            <person name="Abouelleil A."/>
            <person name="Alvarado L."/>
            <person name="Arachchi H.M."/>
            <person name="Berlin A."/>
            <person name="Brown A."/>
            <person name="Chapman S.B."/>
            <person name="Chen Z."/>
            <person name="Dunbar C."/>
            <person name="Freedman E."/>
            <person name="Gearin G."/>
            <person name="Gellesch M."/>
            <person name="Goldberg J."/>
            <person name="Griggs A."/>
            <person name="Gujja S."/>
            <person name="Heilman E.R."/>
            <person name="Heiman D."/>
            <person name="Howarth C."/>
            <person name="Larson L."/>
            <person name="Lui A."/>
            <person name="MacDonald P.J.P."/>
            <person name="Mehta T."/>
            <person name="Montmayeur A."/>
            <person name="Murphy C."/>
            <person name="Neiman D."/>
            <person name="Pearson M."/>
            <person name="Priest M."/>
            <person name="Roberts A."/>
            <person name="Saif S."/>
            <person name="Shea T."/>
            <person name="Shenoy N."/>
            <person name="Sisk P."/>
            <person name="Stolte C."/>
            <person name="Sykes S."/>
            <person name="White J."/>
            <person name="Yandava C."/>
            <person name="Wortman J."/>
            <person name="Nusbaum C."/>
            <person name="Birren B."/>
        </authorList>
    </citation>
    <scope>NUCLEOTIDE SEQUENCE</scope>
    <source>
        <strain evidence="2">ERTm2</strain>
    </source>
</reference>
<keyword evidence="1" id="KW-0812">Transmembrane</keyword>
<dbReference type="AlphaFoldDB" id="H8ZF69"/>
<keyword evidence="1" id="KW-0472">Membrane</keyword>
<evidence type="ECO:0000313" key="2">
    <source>
        <dbReference type="EMBL" id="EHY64835.1"/>
    </source>
</evidence>
<name>H8ZF69_NEMA1</name>